<evidence type="ECO:0000256" key="2">
    <source>
        <dbReference type="ARBA" id="ARBA00022448"/>
    </source>
</evidence>
<gene>
    <name evidence="6" type="ORF">HMPREF0077_0654</name>
</gene>
<dbReference type="GO" id="GO:0005524">
    <property type="term" value="F:ATP binding"/>
    <property type="evidence" value="ECO:0007669"/>
    <property type="project" value="UniProtKB-KW"/>
</dbReference>
<comment type="caution">
    <text evidence="6">The sequence shown here is derived from an EMBL/GenBank/DDBJ whole genome shotgun (WGS) entry which is preliminary data.</text>
</comment>
<dbReference type="SUPFAM" id="SSF52540">
    <property type="entry name" value="P-loop containing nucleoside triphosphate hydrolases"/>
    <property type="match status" value="1"/>
</dbReference>
<evidence type="ECO:0000256" key="1">
    <source>
        <dbReference type="ARBA" id="ARBA00005417"/>
    </source>
</evidence>
<dbReference type="HOGENOM" id="CLU_000604_1_2_9"/>
<name>C2CGP4_9FIRM</name>
<dbReference type="Proteomes" id="UP000003744">
    <property type="component" value="Unassembled WGS sequence"/>
</dbReference>
<evidence type="ECO:0000256" key="3">
    <source>
        <dbReference type="ARBA" id="ARBA00022741"/>
    </source>
</evidence>
<evidence type="ECO:0000313" key="7">
    <source>
        <dbReference type="Proteomes" id="UP000003744"/>
    </source>
</evidence>
<dbReference type="InterPro" id="IPR003439">
    <property type="entry name" value="ABC_transporter-like_ATP-bd"/>
</dbReference>
<dbReference type="Pfam" id="PF00005">
    <property type="entry name" value="ABC_tran"/>
    <property type="match status" value="1"/>
</dbReference>
<dbReference type="RefSeq" id="WP_004836455.1">
    <property type="nucleotide sequence ID" value="NZ_GG666295.1"/>
</dbReference>
<keyword evidence="3" id="KW-0547">Nucleotide-binding</keyword>
<dbReference type="EMBL" id="ACGC01000019">
    <property type="protein sequence ID" value="EEI83308.1"/>
    <property type="molecule type" value="Genomic_DNA"/>
</dbReference>
<dbReference type="InterPro" id="IPR027417">
    <property type="entry name" value="P-loop_NTPase"/>
</dbReference>
<dbReference type="InterPro" id="IPR050763">
    <property type="entry name" value="ABC_transporter_ATP-binding"/>
</dbReference>
<keyword evidence="4 6" id="KW-0067">ATP-binding</keyword>
<dbReference type="SMART" id="SM00382">
    <property type="entry name" value="AAA"/>
    <property type="match status" value="1"/>
</dbReference>
<dbReference type="GO" id="GO:0016887">
    <property type="term" value="F:ATP hydrolysis activity"/>
    <property type="evidence" value="ECO:0007669"/>
    <property type="project" value="InterPro"/>
</dbReference>
<accession>C2CGP4</accession>
<evidence type="ECO:0000256" key="4">
    <source>
        <dbReference type="ARBA" id="ARBA00022840"/>
    </source>
</evidence>
<dbReference type="eggNOG" id="COG1131">
    <property type="taxonomic scope" value="Bacteria"/>
</dbReference>
<evidence type="ECO:0000313" key="6">
    <source>
        <dbReference type="EMBL" id="EEI83308.1"/>
    </source>
</evidence>
<dbReference type="PANTHER" id="PTHR42711">
    <property type="entry name" value="ABC TRANSPORTER ATP-BINDING PROTEIN"/>
    <property type="match status" value="1"/>
</dbReference>
<dbReference type="AlphaFoldDB" id="C2CGP4"/>
<comment type="similarity">
    <text evidence="1">Belongs to the ABC transporter superfamily.</text>
</comment>
<proteinExistence type="inferred from homology"/>
<reference evidence="6 7" key="1">
    <citation type="submission" date="2009-01" db="EMBL/GenBank/DDBJ databases">
        <authorList>
            <person name="Qin X."/>
            <person name="Bachman B."/>
            <person name="Battles P."/>
            <person name="Bell A."/>
            <person name="Bess C."/>
            <person name="Bickham C."/>
            <person name="Chaboub L."/>
            <person name="Chen D."/>
            <person name="Coyle M."/>
            <person name="Deiros D.R."/>
            <person name="Dinh H."/>
            <person name="Forbes L."/>
            <person name="Fowler G."/>
            <person name="Francisco L."/>
            <person name="Fu Q."/>
            <person name="Gubbala S."/>
            <person name="Hale W."/>
            <person name="Han Y."/>
            <person name="Hemphill L."/>
            <person name="Highlander S.K."/>
            <person name="Hirani K."/>
            <person name="Hogues M."/>
            <person name="Jackson L."/>
            <person name="Jakkamsetti A."/>
            <person name="Javaid M."/>
            <person name="Jiang H."/>
            <person name="Korchina V."/>
            <person name="Kovar C."/>
            <person name="Lara F."/>
            <person name="Lee S."/>
            <person name="Mata R."/>
            <person name="Mathew T."/>
            <person name="Moen C."/>
            <person name="Morales K."/>
            <person name="Munidasa M."/>
            <person name="Nazareth L."/>
            <person name="Ngo R."/>
            <person name="Nguyen L."/>
            <person name="Okwuonu G."/>
            <person name="Ongeri F."/>
            <person name="Patil S."/>
            <person name="Petrosino J."/>
            <person name="Pham C."/>
            <person name="Pham P."/>
            <person name="Pu L.-L."/>
            <person name="Puazo M."/>
            <person name="Raj R."/>
            <person name="Reid J."/>
            <person name="Rouhana J."/>
            <person name="Saada N."/>
            <person name="Shang Y."/>
            <person name="Simmons D."/>
            <person name="Thornton R."/>
            <person name="Warren J."/>
            <person name="Weissenberger G."/>
            <person name="Zhang J."/>
            <person name="Zhang L."/>
            <person name="Zhou C."/>
            <person name="Zhu D."/>
            <person name="Muzny D."/>
            <person name="Worley K."/>
            <person name="Gibbs R."/>
        </authorList>
    </citation>
    <scope>NUCLEOTIDE SEQUENCE [LARGE SCALE GENOMIC DNA]</scope>
    <source>
        <strain evidence="6 7">ATCC 35098</strain>
    </source>
</reference>
<sequence>MEITLKNISRYYKNRLAVDNFTWTINFDNNNIFALIGPNGAGKTTILKIISGIYYFESGEIHSSSQDKYYPIWARDNISFLQSGDRGLRFRNSVYDNVRYFGALKGIDFKKVKELYESYSKLLSMEEFRDRNVGDLSTGEKKKAALLCCLCSDSKIIILDEPSDGLDIDAKLNLQKIILKVAKDTDRKFIISTHDLDFISDIADNYTFISKGKNTYQYSSQMTNEEIREKFREVNSNI</sequence>
<keyword evidence="2" id="KW-0813">Transport</keyword>
<evidence type="ECO:0000259" key="5">
    <source>
        <dbReference type="PROSITE" id="PS50893"/>
    </source>
</evidence>
<feature type="domain" description="ABC transporter" evidence="5">
    <location>
        <begin position="3"/>
        <end position="236"/>
    </location>
</feature>
<protein>
    <submittedName>
        <fullName evidence="6">ABC transporter, ATP-binding protein</fullName>
    </submittedName>
</protein>
<dbReference type="Gene3D" id="3.40.50.300">
    <property type="entry name" value="P-loop containing nucleotide triphosphate hydrolases"/>
    <property type="match status" value="1"/>
</dbReference>
<dbReference type="PANTHER" id="PTHR42711:SF5">
    <property type="entry name" value="ABC TRANSPORTER ATP-BINDING PROTEIN NATA"/>
    <property type="match status" value="1"/>
</dbReference>
<organism evidence="6 7">
    <name type="scientific">Anaerococcus tetradius ATCC 35098</name>
    <dbReference type="NCBI Taxonomy" id="525255"/>
    <lineage>
        <taxon>Bacteria</taxon>
        <taxon>Bacillati</taxon>
        <taxon>Bacillota</taxon>
        <taxon>Tissierellia</taxon>
        <taxon>Tissierellales</taxon>
        <taxon>Peptoniphilaceae</taxon>
        <taxon>Anaerococcus</taxon>
    </lineage>
</organism>
<dbReference type="PROSITE" id="PS50893">
    <property type="entry name" value="ABC_TRANSPORTER_2"/>
    <property type="match status" value="1"/>
</dbReference>
<dbReference type="InterPro" id="IPR003593">
    <property type="entry name" value="AAA+_ATPase"/>
</dbReference>